<accession>D5EHM3</accession>
<dbReference type="Proteomes" id="UP000000925">
    <property type="component" value="Chromosome"/>
</dbReference>
<dbReference type="HOGENOM" id="CLU_055322_1_2_0"/>
<dbReference type="EMBL" id="CP001998">
    <property type="protein sequence ID" value="ADE54064.1"/>
    <property type="molecule type" value="Genomic_DNA"/>
</dbReference>
<dbReference type="GO" id="GO:0005829">
    <property type="term" value="C:cytosol"/>
    <property type="evidence" value="ECO:0007669"/>
    <property type="project" value="TreeGrafter"/>
</dbReference>
<dbReference type="eggNOG" id="COG0431">
    <property type="taxonomic scope" value="Bacteria"/>
</dbReference>
<gene>
    <name evidence="2" type="ordered locus">Caka_1042</name>
</gene>
<dbReference type="Gene3D" id="3.40.50.360">
    <property type="match status" value="1"/>
</dbReference>
<evidence type="ECO:0000313" key="3">
    <source>
        <dbReference type="Proteomes" id="UP000000925"/>
    </source>
</evidence>
<proteinExistence type="predicted"/>
<dbReference type="KEGG" id="caa:Caka_1042"/>
<feature type="domain" description="NADPH-dependent FMN reductase-like" evidence="1">
    <location>
        <begin position="8"/>
        <end position="149"/>
    </location>
</feature>
<dbReference type="PANTHER" id="PTHR30543:SF21">
    <property type="entry name" value="NAD(P)H-DEPENDENT FMN REDUCTASE LOT6"/>
    <property type="match status" value="1"/>
</dbReference>
<reference evidence="2 3" key="1">
    <citation type="journal article" date="2010" name="Stand. Genomic Sci.">
        <title>Complete genome sequence of Coraliomargarita akajimensis type strain (04OKA010-24).</title>
        <authorList>
            <person name="Mavromatis K."/>
            <person name="Abt B."/>
            <person name="Brambilla E."/>
            <person name="Lapidus A."/>
            <person name="Copeland A."/>
            <person name="Deshpande S."/>
            <person name="Nolan M."/>
            <person name="Lucas S."/>
            <person name="Tice H."/>
            <person name="Cheng J.F."/>
            <person name="Han C."/>
            <person name="Detter J.C."/>
            <person name="Woyke T."/>
            <person name="Goodwin L."/>
            <person name="Pitluck S."/>
            <person name="Held B."/>
            <person name="Brettin T."/>
            <person name="Tapia R."/>
            <person name="Ivanova N."/>
            <person name="Mikhailova N."/>
            <person name="Pati A."/>
            <person name="Liolios K."/>
            <person name="Chen A."/>
            <person name="Palaniappan K."/>
            <person name="Land M."/>
            <person name="Hauser L."/>
            <person name="Chang Y.J."/>
            <person name="Jeffries C.D."/>
            <person name="Rohde M."/>
            <person name="Goker M."/>
            <person name="Bristow J."/>
            <person name="Eisen J.A."/>
            <person name="Markowitz V."/>
            <person name="Hugenholtz P."/>
            <person name="Klenk H.P."/>
            <person name="Kyrpides N.C."/>
        </authorList>
    </citation>
    <scope>NUCLEOTIDE SEQUENCE [LARGE SCALE GENOMIC DNA]</scope>
    <source>
        <strain evidence="3">DSM 45221 / IAM 15411 / JCM 23193 / KCTC 12865</strain>
    </source>
</reference>
<keyword evidence="3" id="KW-1185">Reference proteome</keyword>
<name>D5EHM3_CORAD</name>
<evidence type="ECO:0000259" key="1">
    <source>
        <dbReference type="Pfam" id="PF03358"/>
    </source>
</evidence>
<dbReference type="InterPro" id="IPR029039">
    <property type="entry name" value="Flavoprotein-like_sf"/>
</dbReference>
<dbReference type="InterPro" id="IPR050712">
    <property type="entry name" value="NAD(P)H-dep_reductase"/>
</dbReference>
<dbReference type="GO" id="GO:0016491">
    <property type="term" value="F:oxidoreductase activity"/>
    <property type="evidence" value="ECO:0007669"/>
    <property type="project" value="InterPro"/>
</dbReference>
<sequence>MLSCLRMITLIIGTNRPESNTAKTAHAVRAMYESIGQQVTVLDLAELPVELFAPTAYAEKPESFKPFADAVLNADGLHVFVPEYNGSFPGVLKYFIDMLPFPESFEARPVAFTGVAAGMFGALRPVEQLQQVFGYRNAYIFPSRVFVMNVYASFDAHGTLSDEKLRERLEGQAEGFAEFIASLAK</sequence>
<dbReference type="PANTHER" id="PTHR30543">
    <property type="entry name" value="CHROMATE REDUCTASE"/>
    <property type="match status" value="1"/>
</dbReference>
<dbReference type="STRING" id="583355.Caka_1042"/>
<organism evidence="2 3">
    <name type="scientific">Coraliomargarita akajimensis (strain DSM 45221 / IAM 15411 / JCM 23193 / KCTC 12865 / 04OKA010-24)</name>
    <dbReference type="NCBI Taxonomy" id="583355"/>
    <lineage>
        <taxon>Bacteria</taxon>
        <taxon>Pseudomonadati</taxon>
        <taxon>Verrucomicrobiota</taxon>
        <taxon>Opitutia</taxon>
        <taxon>Puniceicoccales</taxon>
        <taxon>Coraliomargaritaceae</taxon>
        <taxon>Coraliomargarita</taxon>
    </lineage>
</organism>
<dbReference type="GO" id="GO:0010181">
    <property type="term" value="F:FMN binding"/>
    <property type="evidence" value="ECO:0007669"/>
    <property type="project" value="TreeGrafter"/>
</dbReference>
<protein>
    <submittedName>
        <fullName evidence="2">NADPH-dependent FMN reductase</fullName>
    </submittedName>
</protein>
<dbReference type="Pfam" id="PF03358">
    <property type="entry name" value="FMN_red"/>
    <property type="match status" value="1"/>
</dbReference>
<evidence type="ECO:0000313" key="2">
    <source>
        <dbReference type="EMBL" id="ADE54064.1"/>
    </source>
</evidence>
<dbReference type="AlphaFoldDB" id="D5EHM3"/>
<dbReference type="SUPFAM" id="SSF52218">
    <property type="entry name" value="Flavoproteins"/>
    <property type="match status" value="1"/>
</dbReference>
<dbReference type="InterPro" id="IPR005025">
    <property type="entry name" value="FMN_Rdtase-like_dom"/>
</dbReference>